<gene>
    <name evidence="1" type="ORF">CIL05_03685</name>
</gene>
<name>A0A2A2IIA9_9BACI</name>
<reference evidence="1 2" key="1">
    <citation type="submission" date="2017-08" db="EMBL/GenBank/DDBJ databases">
        <title>Virgibacillus indicus sp. nov. and Virgibacillus profoundi sp. nov, two moderately halophilic bacteria isolated from marine sediment by using the Microfluidic Streak Plate.</title>
        <authorList>
            <person name="Xu B."/>
            <person name="Hu B."/>
            <person name="Wang J."/>
            <person name="Zhu Y."/>
            <person name="Huang L."/>
            <person name="Du W."/>
            <person name="Huang Y."/>
        </authorList>
    </citation>
    <scope>NUCLEOTIDE SEQUENCE [LARGE SCALE GENOMIC DNA]</scope>
    <source>
        <strain evidence="1 2">IO3-P3-H5</strain>
    </source>
</reference>
<evidence type="ECO:0000313" key="1">
    <source>
        <dbReference type="EMBL" id="PAV30833.1"/>
    </source>
</evidence>
<keyword evidence="2" id="KW-1185">Reference proteome</keyword>
<evidence type="ECO:0000313" key="2">
    <source>
        <dbReference type="Proteomes" id="UP000218887"/>
    </source>
</evidence>
<evidence type="ECO:0008006" key="3">
    <source>
        <dbReference type="Google" id="ProtNLM"/>
    </source>
</evidence>
<dbReference type="OrthoDB" id="2366034at2"/>
<comment type="caution">
    <text evidence="1">The sequence shown here is derived from an EMBL/GenBank/DDBJ whole genome shotgun (WGS) entry which is preliminary data.</text>
</comment>
<protein>
    <recommendedName>
        <fullName evidence="3">DUF3006 domain-containing protein</fullName>
    </recommendedName>
</protein>
<dbReference type="Pfam" id="PF11213">
    <property type="entry name" value="DUF3006"/>
    <property type="match status" value="1"/>
</dbReference>
<dbReference type="RefSeq" id="WP_095654163.1">
    <property type="nucleotide sequence ID" value="NZ_NPOA01000002.1"/>
</dbReference>
<dbReference type="EMBL" id="NPOA01000002">
    <property type="protein sequence ID" value="PAV30833.1"/>
    <property type="molecule type" value="Genomic_DNA"/>
</dbReference>
<accession>A0A2A2IIA9</accession>
<proteinExistence type="predicted"/>
<sequence length="100" mass="11671">MLKNIIVYLQVIVLLFPLGAESTQYKGMLDRFEQHQAVILIEELNKELILPRHKLPSGSKENTWFTIEKQGKAFEIVSIDSKKTLKEAEETKDLMEKIRR</sequence>
<organism evidence="1 2">
    <name type="scientific">Virgibacillus profundi</name>
    <dbReference type="NCBI Taxonomy" id="2024555"/>
    <lineage>
        <taxon>Bacteria</taxon>
        <taxon>Bacillati</taxon>
        <taxon>Bacillota</taxon>
        <taxon>Bacilli</taxon>
        <taxon>Bacillales</taxon>
        <taxon>Bacillaceae</taxon>
        <taxon>Virgibacillus</taxon>
    </lineage>
</organism>
<dbReference type="AlphaFoldDB" id="A0A2A2IIA9"/>
<dbReference type="InterPro" id="IPR021377">
    <property type="entry name" value="DUF3006"/>
</dbReference>
<dbReference type="Proteomes" id="UP000218887">
    <property type="component" value="Unassembled WGS sequence"/>
</dbReference>